<organism evidence="1 2">
    <name type="scientific">Vibrio agarivorans</name>
    <dbReference type="NCBI Taxonomy" id="153622"/>
    <lineage>
        <taxon>Bacteria</taxon>
        <taxon>Pseudomonadati</taxon>
        <taxon>Pseudomonadota</taxon>
        <taxon>Gammaproteobacteria</taxon>
        <taxon>Vibrionales</taxon>
        <taxon>Vibrionaceae</taxon>
        <taxon>Vibrio</taxon>
    </lineage>
</organism>
<accession>A0ABT7Y3B5</accession>
<sequence length="314" mass="36689">MQKIAVVIPYFGKLPNYFNLYINSLKSTPYIDVLFFTDIVINEQLPSNFKVIPTTLPMLAERIENSLGIKTNINHPIKLCDFKPTWGEVFQEELQSYSHWGFGDIDVVYGDIPQFLPHNWQDKDIISFLPYWLSGSLCIIKNSPKMRTLYQQSRFWQEALETSNHTAFDECHHLYSDLRNGKCIFELDDQQSYTWVVKKSQQNGDIDAYFSEPVIKEKIYVREFINVAPGKVTLNNGKEVAYYHLICEKNLMSFELIEGQVPETFIIDRQGFHYQTHFHRPGYRVVKSITGSGLFTVQQINRGIRKFKRTFNLA</sequence>
<dbReference type="RefSeq" id="WP_289962618.1">
    <property type="nucleotide sequence ID" value="NZ_JAUEOZ010000002.1"/>
</dbReference>
<reference evidence="1" key="1">
    <citation type="submission" date="2024-05" db="EMBL/GenBank/DDBJ databases">
        <title>Genome Sequences of Four Agar- Degrading Marine Bacteria.</title>
        <authorList>
            <person name="Phillips E.K."/>
            <person name="Shaffer J.C."/>
            <person name="Henson M.W."/>
            <person name="Temperton B."/>
            <person name="Thrash C.J."/>
            <person name="Martin M.O."/>
        </authorList>
    </citation>
    <scope>NUCLEOTIDE SEQUENCE</scope>
    <source>
        <strain evidence="1">EKP203</strain>
    </source>
</reference>
<keyword evidence="2" id="KW-1185">Reference proteome</keyword>
<proteinExistence type="predicted"/>
<dbReference type="InterPro" id="IPR046733">
    <property type="entry name" value="DUF6625"/>
</dbReference>
<dbReference type="EMBL" id="JAUEOZ010000002">
    <property type="protein sequence ID" value="MDN2482545.1"/>
    <property type="molecule type" value="Genomic_DNA"/>
</dbReference>
<evidence type="ECO:0000313" key="1">
    <source>
        <dbReference type="EMBL" id="MDN2482545.1"/>
    </source>
</evidence>
<comment type="caution">
    <text evidence="1">The sequence shown here is derived from an EMBL/GenBank/DDBJ whole genome shotgun (WGS) entry which is preliminary data.</text>
</comment>
<evidence type="ECO:0000313" key="2">
    <source>
        <dbReference type="Proteomes" id="UP001169719"/>
    </source>
</evidence>
<dbReference type="Pfam" id="PF20330">
    <property type="entry name" value="DUF6625"/>
    <property type="match status" value="1"/>
</dbReference>
<protein>
    <recommendedName>
        <fullName evidence="3">Glycosyl transferase</fullName>
    </recommendedName>
</protein>
<evidence type="ECO:0008006" key="3">
    <source>
        <dbReference type="Google" id="ProtNLM"/>
    </source>
</evidence>
<gene>
    <name evidence="1" type="ORF">QWJ08_14490</name>
</gene>
<name>A0ABT7Y3B5_9VIBR</name>
<dbReference type="Proteomes" id="UP001169719">
    <property type="component" value="Unassembled WGS sequence"/>
</dbReference>